<dbReference type="GO" id="GO:0016301">
    <property type="term" value="F:kinase activity"/>
    <property type="evidence" value="ECO:0007669"/>
    <property type="project" value="UniProtKB-KW"/>
</dbReference>
<name>A0A142BTT7_9BACT</name>
<accession>A0A142BTT7</accession>
<dbReference type="PANTHER" id="PTHR43065">
    <property type="entry name" value="SENSOR HISTIDINE KINASE"/>
    <property type="match status" value="1"/>
</dbReference>
<keyword evidence="4" id="KW-0418">Kinase</keyword>
<dbReference type="Pfam" id="PF02518">
    <property type="entry name" value="HATPase_c"/>
    <property type="match status" value="1"/>
</dbReference>
<feature type="domain" description="PAS" evidence="3">
    <location>
        <begin position="16"/>
        <end position="110"/>
    </location>
</feature>
<proteinExistence type="predicted"/>
<feature type="domain" description="Signal transduction histidine kinase subgroup 2 dimerisation and phosphoacceptor" evidence="2">
    <location>
        <begin position="177"/>
        <end position="251"/>
    </location>
</feature>
<evidence type="ECO:0000259" key="1">
    <source>
        <dbReference type="Pfam" id="PF02518"/>
    </source>
</evidence>
<reference evidence="4" key="1">
    <citation type="submission" date="2015-12" db="EMBL/GenBank/DDBJ databases">
        <authorList>
            <person name="Shamseldin A."/>
            <person name="Moawad H."/>
            <person name="Abd El-Rahim W.M."/>
            <person name="Sadowsky M.J."/>
        </authorList>
    </citation>
    <scope>NUCLEOTIDE SEQUENCE</scope>
</reference>
<dbReference type="AlphaFoldDB" id="A0A142BTT7"/>
<dbReference type="Gene3D" id="3.30.565.10">
    <property type="entry name" value="Histidine kinase-like ATPase, C-terminal domain"/>
    <property type="match status" value="1"/>
</dbReference>
<dbReference type="SUPFAM" id="SSF55874">
    <property type="entry name" value="ATPase domain of HSP90 chaperone/DNA topoisomerase II/histidine kinase"/>
    <property type="match status" value="1"/>
</dbReference>
<evidence type="ECO:0000259" key="2">
    <source>
        <dbReference type="Pfam" id="PF07568"/>
    </source>
</evidence>
<dbReference type="InterPro" id="IPR011495">
    <property type="entry name" value="Sig_transdc_His_kin_sub2_dim/P"/>
</dbReference>
<evidence type="ECO:0000313" key="4">
    <source>
        <dbReference type="EMBL" id="AMP41525.1"/>
    </source>
</evidence>
<dbReference type="Gene3D" id="3.30.450.20">
    <property type="entry name" value="PAS domain"/>
    <property type="match status" value="1"/>
</dbReference>
<keyword evidence="4" id="KW-0808">Transferase</keyword>
<dbReference type="InterPro" id="IPR036890">
    <property type="entry name" value="HATPase_C_sf"/>
</dbReference>
<evidence type="ECO:0000259" key="3">
    <source>
        <dbReference type="Pfam" id="PF13426"/>
    </source>
</evidence>
<protein>
    <submittedName>
        <fullName evidence="4">Signal transduction histidine kinase</fullName>
    </submittedName>
</protein>
<dbReference type="Pfam" id="PF07568">
    <property type="entry name" value="HisKA_2"/>
    <property type="match status" value="1"/>
</dbReference>
<dbReference type="InterPro" id="IPR035965">
    <property type="entry name" value="PAS-like_dom_sf"/>
</dbReference>
<sequence>MDLEKYWSDSFDILTDMVTLHDSNFKIVRANKAFLDALKSSSEGILGRQCYDVMHCTKEPHGNCPFVKSIDTKKTTISEIFEPLLNSHLEITAYPILNEQNDGKVEGIIHFVKTINERKEMEDHLVLYNEQLQKVIDDRTKDLQEANNNLTLEVQARIETENKIMASLKDKEILLKEVHHRVKNNLQIISSLLSLQTESLNSDNYQNVFRDSLNSIRTMALIHEKLYQSSDMSHLHVLEYFQELTAELIASFRQSFVRPVLKLDISIEQLPIDTMIPCALIVCELVSNCLKYAFPDKKEGEIKIGFHQLENGSRLLVVSDNGVGLPESFSFKTTRSLGVQLVHDLVTRKLKGSITVDREHGTEFRITF</sequence>
<dbReference type="InterPro" id="IPR000014">
    <property type="entry name" value="PAS"/>
</dbReference>
<feature type="domain" description="Histidine kinase/HSP90-like ATPase" evidence="1">
    <location>
        <begin position="280"/>
        <end position="368"/>
    </location>
</feature>
<dbReference type="PANTHER" id="PTHR43065:SF23">
    <property type="entry name" value="SENSOR HISTIDINE KINASE PDTAS"/>
    <property type="match status" value="1"/>
</dbReference>
<organism evidence="4">
    <name type="scientific">uncultured Nitrospirota bacterium</name>
    <dbReference type="NCBI Taxonomy" id="170969"/>
    <lineage>
        <taxon>Bacteria</taxon>
        <taxon>Pseudomonadati</taxon>
        <taxon>Nitrospirota</taxon>
        <taxon>environmental samples</taxon>
    </lineage>
</organism>
<dbReference type="SUPFAM" id="SSF55785">
    <property type="entry name" value="PYP-like sensor domain (PAS domain)"/>
    <property type="match status" value="1"/>
</dbReference>
<dbReference type="InterPro" id="IPR003594">
    <property type="entry name" value="HATPase_dom"/>
</dbReference>
<dbReference type="EMBL" id="KU221504">
    <property type="protein sequence ID" value="AMP41525.1"/>
    <property type="molecule type" value="Genomic_DNA"/>
</dbReference>
<dbReference type="Pfam" id="PF13426">
    <property type="entry name" value="PAS_9"/>
    <property type="match status" value="1"/>
</dbReference>